<feature type="compositionally biased region" description="Low complexity" evidence="1">
    <location>
        <begin position="87"/>
        <end position="100"/>
    </location>
</feature>
<dbReference type="OrthoDB" id="4160690at2759"/>
<organism evidence="2 3">
    <name type="scientific">Penicillium capsulatum</name>
    <dbReference type="NCBI Taxonomy" id="69766"/>
    <lineage>
        <taxon>Eukaryota</taxon>
        <taxon>Fungi</taxon>
        <taxon>Dikarya</taxon>
        <taxon>Ascomycota</taxon>
        <taxon>Pezizomycotina</taxon>
        <taxon>Eurotiomycetes</taxon>
        <taxon>Eurotiomycetidae</taxon>
        <taxon>Eurotiales</taxon>
        <taxon>Aspergillaceae</taxon>
        <taxon>Penicillium</taxon>
    </lineage>
</organism>
<feature type="compositionally biased region" description="Low complexity" evidence="1">
    <location>
        <begin position="57"/>
        <end position="72"/>
    </location>
</feature>
<proteinExistence type="predicted"/>
<evidence type="ECO:0000313" key="3">
    <source>
        <dbReference type="Proteomes" id="UP001146351"/>
    </source>
</evidence>
<reference evidence="2" key="2">
    <citation type="journal article" date="2023" name="IMA Fungus">
        <title>Comparative genomic study of the Penicillium genus elucidates a diverse pangenome and 15 lateral gene transfer events.</title>
        <authorList>
            <person name="Petersen C."/>
            <person name="Sorensen T."/>
            <person name="Nielsen M.R."/>
            <person name="Sondergaard T.E."/>
            <person name="Sorensen J.L."/>
            <person name="Fitzpatrick D.A."/>
            <person name="Frisvad J.C."/>
            <person name="Nielsen K.L."/>
        </authorList>
    </citation>
    <scope>NUCLEOTIDE SEQUENCE</scope>
    <source>
        <strain evidence="2">IBT 21917</strain>
    </source>
</reference>
<keyword evidence="3" id="KW-1185">Reference proteome</keyword>
<dbReference type="AlphaFoldDB" id="A0A9W9LGQ0"/>
<accession>A0A9W9LGQ0</accession>
<evidence type="ECO:0000256" key="1">
    <source>
        <dbReference type="SAM" id="MobiDB-lite"/>
    </source>
</evidence>
<reference evidence="2" key="1">
    <citation type="submission" date="2022-11" db="EMBL/GenBank/DDBJ databases">
        <authorList>
            <person name="Petersen C."/>
        </authorList>
    </citation>
    <scope>NUCLEOTIDE SEQUENCE</scope>
    <source>
        <strain evidence="2">IBT 21917</strain>
    </source>
</reference>
<dbReference type="EMBL" id="JAPQKO010000006">
    <property type="protein sequence ID" value="KAJ5155247.1"/>
    <property type="molecule type" value="Genomic_DNA"/>
</dbReference>
<feature type="compositionally biased region" description="Polar residues" evidence="1">
    <location>
        <begin position="73"/>
        <end position="86"/>
    </location>
</feature>
<sequence length="132" mass="13880">MKTGEVIVIARSSDFCSNSTFTADLSSCLKYALTYNIWKYYGSDVKSAAEECKDDATPSPSSASGAAAATATMSVDKTSSTFVSNKTSTTMTPSSTSTTPAVTTGAASVIPHDLYFSALMATVLFGWSYMRV</sequence>
<dbReference type="Proteomes" id="UP001146351">
    <property type="component" value="Unassembled WGS sequence"/>
</dbReference>
<gene>
    <name evidence="2" type="ORF">N7492_008050</name>
</gene>
<name>A0A9W9LGQ0_9EURO</name>
<protein>
    <submittedName>
        <fullName evidence="2">Uncharacterized protein</fullName>
    </submittedName>
</protein>
<feature type="region of interest" description="Disordered" evidence="1">
    <location>
        <begin position="52"/>
        <end position="100"/>
    </location>
</feature>
<evidence type="ECO:0000313" key="2">
    <source>
        <dbReference type="EMBL" id="KAJ5155247.1"/>
    </source>
</evidence>
<comment type="caution">
    <text evidence="2">The sequence shown here is derived from an EMBL/GenBank/DDBJ whole genome shotgun (WGS) entry which is preliminary data.</text>
</comment>